<reference evidence="2 3" key="1">
    <citation type="submission" date="2016-10" db="EMBL/GenBank/DDBJ databases">
        <authorList>
            <person name="de Groot N.N."/>
        </authorList>
    </citation>
    <scope>NUCLEOTIDE SEQUENCE [LARGE SCALE GENOMIC DNA]</scope>
    <source>
        <strain evidence="2 3">DSM 527</strain>
    </source>
</reference>
<evidence type="ECO:0000313" key="3">
    <source>
        <dbReference type="Proteomes" id="UP000199045"/>
    </source>
</evidence>
<evidence type="ECO:0000313" key="2">
    <source>
        <dbReference type="EMBL" id="SDE96296.1"/>
    </source>
</evidence>
<proteinExistence type="predicted"/>
<name>A0A1G7H7B9_CHIFI</name>
<dbReference type="Proteomes" id="UP000199045">
    <property type="component" value="Unassembled WGS sequence"/>
</dbReference>
<gene>
    <name evidence="2" type="ORF">SAMN04488121_101338</name>
</gene>
<dbReference type="AlphaFoldDB" id="A0A1G7H7B9"/>
<keyword evidence="1" id="KW-0472">Membrane</keyword>
<organism evidence="2 3">
    <name type="scientific">Chitinophaga filiformis</name>
    <name type="common">Myxococcus filiformis</name>
    <name type="synonym">Flexibacter filiformis</name>
    <dbReference type="NCBI Taxonomy" id="104663"/>
    <lineage>
        <taxon>Bacteria</taxon>
        <taxon>Pseudomonadati</taxon>
        <taxon>Bacteroidota</taxon>
        <taxon>Chitinophagia</taxon>
        <taxon>Chitinophagales</taxon>
        <taxon>Chitinophagaceae</taxon>
        <taxon>Chitinophaga</taxon>
    </lineage>
</organism>
<feature type="transmembrane region" description="Helical" evidence="1">
    <location>
        <begin position="12"/>
        <end position="30"/>
    </location>
</feature>
<accession>A0A1G7H7B9</accession>
<dbReference type="OrthoDB" id="3036078at2"/>
<evidence type="ECO:0000256" key="1">
    <source>
        <dbReference type="SAM" id="Phobius"/>
    </source>
</evidence>
<sequence length="122" mass="14058">MMHLPENTVFTAIFGVLLSLIVYLITRQYFARHGKSDYQKKIEIANNEMLYSIRPLLVEKKVPSKEILVAVRFSTAKKYGVEQNDLYDEFSLTSDLINETIANSFLTSDEKLEFCSLLQSIK</sequence>
<protein>
    <submittedName>
        <fullName evidence="2">Uncharacterized protein</fullName>
    </submittedName>
</protein>
<keyword evidence="1" id="KW-1133">Transmembrane helix</keyword>
<keyword evidence="1" id="KW-0812">Transmembrane</keyword>
<dbReference type="EMBL" id="FNBN01000001">
    <property type="protein sequence ID" value="SDE96296.1"/>
    <property type="molecule type" value="Genomic_DNA"/>
</dbReference>
<dbReference type="RefSeq" id="WP_089828496.1">
    <property type="nucleotide sequence ID" value="NZ_FNBN01000001.1"/>
</dbReference>